<evidence type="ECO:0000313" key="1">
    <source>
        <dbReference type="EMBL" id="MBC6013312.1"/>
    </source>
</evidence>
<name>A0ABR7KKP1_9FIRM</name>
<sequence>MKIEVVYKGCGEELQNFIFEYCETTTLADLLNELGLNPLDVYMDKENHLCHYTRGENVYLAVKYIVEEGIVKWIVPVEQCTIEEYLNQFNLTSIIWYKPDGVGACGIESFWSFLITVINGAYTTMDFIVTMVDSFNLGKSVISYISKKFLHIPDGVFPPVDNEYVNQFICEKKVWSIDVFMYEFDLDDKEFARFLLYINGYIYDELTNLYFFSNELHMRNKRKYNEALQEYSNSLNRTLG</sequence>
<reference evidence="1 2" key="1">
    <citation type="submission" date="2020-08" db="EMBL/GenBank/DDBJ databases">
        <authorList>
            <person name="Liu C."/>
            <person name="Sun Q."/>
        </authorList>
    </citation>
    <scope>NUCLEOTIDE SEQUENCE [LARGE SCALE GENOMIC DNA]</scope>
    <source>
        <strain evidence="1 2">L34</strain>
    </source>
</reference>
<dbReference type="RefSeq" id="WP_186999757.1">
    <property type="nucleotide sequence ID" value="NZ_JACRWH010000080.1"/>
</dbReference>
<organism evidence="1 2">
    <name type="scientific">Holdemanella hominis</name>
    <dbReference type="NCBI Taxonomy" id="2764327"/>
    <lineage>
        <taxon>Bacteria</taxon>
        <taxon>Bacillati</taxon>
        <taxon>Bacillota</taxon>
        <taxon>Erysipelotrichia</taxon>
        <taxon>Erysipelotrichales</taxon>
        <taxon>Erysipelotrichaceae</taxon>
        <taxon>Holdemanella</taxon>
    </lineage>
</organism>
<gene>
    <name evidence="1" type="ORF">H8911_11535</name>
</gene>
<dbReference type="Proteomes" id="UP000649075">
    <property type="component" value="Unassembled WGS sequence"/>
</dbReference>
<proteinExistence type="predicted"/>
<comment type="caution">
    <text evidence="1">The sequence shown here is derived from an EMBL/GenBank/DDBJ whole genome shotgun (WGS) entry which is preliminary data.</text>
</comment>
<keyword evidence="2" id="KW-1185">Reference proteome</keyword>
<protein>
    <submittedName>
        <fullName evidence="1">Uncharacterized protein</fullName>
    </submittedName>
</protein>
<evidence type="ECO:0000313" key="2">
    <source>
        <dbReference type="Proteomes" id="UP000649075"/>
    </source>
</evidence>
<dbReference type="EMBL" id="JACRWH010000080">
    <property type="protein sequence ID" value="MBC6013312.1"/>
    <property type="molecule type" value="Genomic_DNA"/>
</dbReference>
<accession>A0ABR7KKP1</accession>